<dbReference type="GO" id="GO:0005543">
    <property type="term" value="F:phospholipid binding"/>
    <property type="evidence" value="ECO:0007669"/>
    <property type="project" value="TreeGrafter"/>
</dbReference>
<keyword evidence="5" id="KW-0653">Protein transport</keyword>
<evidence type="ECO:0000256" key="6">
    <source>
        <dbReference type="ARBA" id="ARBA00023010"/>
    </source>
</evidence>
<reference evidence="14" key="1">
    <citation type="submission" date="2022-01" db="EMBL/GenBank/DDBJ databases">
        <authorList>
            <person name="King R."/>
        </authorList>
    </citation>
    <scope>NUCLEOTIDE SEQUENCE</scope>
</reference>
<evidence type="ECO:0000256" key="2">
    <source>
        <dbReference type="ARBA" id="ARBA00011056"/>
    </source>
</evidence>
<evidence type="ECO:0000256" key="11">
    <source>
        <dbReference type="ARBA" id="ARBA00029983"/>
    </source>
</evidence>
<protein>
    <recommendedName>
        <fullName evidence="10">mRNA export factor GLE1</fullName>
    </recommendedName>
    <alternativeName>
        <fullName evidence="12">GLE1 RNA export mediator</fullName>
    </alternativeName>
    <alternativeName>
        <fullName evidence="11">Nucleoporin GLE1</fullName>
    </alternativeName>
</protein>
<dbReference type="AlphaFoldDB" id="A0A9N9RSC4"/>
<dbReference type="GO" id="GO:0044614">
    <property type="term" value="C:nuclear pore cytoplasmic filaments"/>
    <property type="evidence" value="ECO:0007669"/>
    <property type="project" value="TreeGrafter"/>
</dbReference>
<evidence type="ECO:0000256" key="1">
    <source>
        <dbReference type="ARBA" id="ARBA00004567"/>
    </source>
</evidence>
<sequence>MSLESTQDENAVPNENLPKLYRAAELSMLDIGKCSIGPESTYESNGTMEITNVEQHEKSRTKKSPKTPNIEHQQVIDKISRMDLSDLQCFQQKIYVQSVEKKIETEVRKKLEIKRAEEIENYEKIKRNIEMMRLEAERRHENKMKELEKRLKIELENESQEELIYQEQRKALAANTKKIQEEKENKLKEQIKKFDDVFNKQEAAFVKTIQSCNPEMAPSIDVFKKQLKDIKMFKETHKSSLDIAKSGCIKLDALCQNLQKEIREFEAASQARKAQKDAEDKLAAEQLAAQKVESIVPIQIAAVQPRSQDQVNQVPLESNPIQSEAFKIYNHYKQLLIIKKEQTNKLDEMPELQQIRFALKVAINNAINLLNEKNRTTLIDGYQKLFTLLSGQRVNTPKGSIAITDHNEAPDWCRLRIAEKLIDRCDKEPSIVFYTAALTIALWQKFPDFGEIFKAMLYKECPFLMPFKPPKLNTQSNEEFLNSWGFRLANGVCEEHVYYEGRTTKFASLLAALWVSFPRKGESEISPFDIKHAWMYFANVLNTNPDSNYFHIIGKLLEVSGFMMHQVYGKQFVKLMMLIRDRYIPAVHSAVDEETSASFNRLRDTLNKFFTENKFNEPKGRVILGYW</sequence>
<dbReference type="InterPro" id="IPR038506">
    <property type="entry name" value="GLE1-like_sf"/>
</dbReference>
<keyword evidence="8" id="KW-0539">Nucleus</keyword>
<comment type="subcellular location">
    <subcellularLocation>
        <location evidence="1">Nucleus</location>
        <location evidence="1">Nuclear pore complex</location>
    </subcellularLocation>
</comment>
<dbReference type="Pfam" id="PF07817">
    <property type="entry name" value="GLE1"/>
    <property type="match status" value="1"/>
</dbReference>
<keyword evidence="13" id="KW-0175">Coiled coil</keyword>
<evidence type="ECO:0000313" key="15">
    <source>
        <dbReference type="Proteomes" id="UP001153620"/>
    </source>
</evidence>
<gene>
    <name evidence="14" type="ORF">CHIRRI_LOCUS4493</name>
</gene>
<evidence type="ECO:0000256" key="12">
    <source>
        <dbReference type="ARBA" id="ARBA00030897"/>
    </source>
</evidence>
<dbReference type="PANTHER" id="PTHR12960">
    <property type="entry name" value="GLE-1-RELATED"/>
    <property type="match status" value="1"/>
</dbReference>
<proteinExistence type="inferred from homology"/>
<dbReference type="GO" id="GO:0005737">
    <property type="term" value="C:cytoplasm"/>
    <property type="evidence" value="ECO:0007669"/>
    <property type="project" value="TreeGrafter"/>
</dbReference>
<dbReference type="Gene3D" id="1.25.40.510">
    <property type="entry name" value="GLE1-like"/>
    <property type="match status" value="1"/>
</dbReference>
<comment type="similarity">
    <text evidence="2">Belongs to the GLE1 family.</text>
</comment>
<dbReference type="GO" id="GO:0000822">
    <property type="term" value="F:inositol hexakisphosphate binding"/>
    <property type="evidence" value="ECO:0007669"/>
    <property type="project" value="TreeGrafter"/>
</dbReference>
<dbReference type="PANTHER" id="PTHR12960:SF0">
    <property type="entry name" value="MRNA EXPORT FACTOR GLE1"/>
    <property type="match status" value="1"/>
</dbReference>
<keyword evidence="4" id="KW-0509">mRNA transport</keyword>
<dbReference type="EMBL" id="OU895877">
    <property type="protein sequence ID" value="CAG9801569.1"/>
    <property type="molecule type" value="Genomic_DNA"/>
</dbReference>
<dbReference type="OrthoDB" id="420884at2759"/>
<name>A0A9N9RSC4_9DIPT</name>
<feature type="coiled-coil region" evidence="13">
    <location>
        <begin position="108"/>
        <end position="189"/>
    </location>
</feature>
<keyword evidence="6" id="KW-0811">Translocation</keyword>
<evidence type="ECO:0000256" key="4">
    <source>
        <dbReference type="ARBA" id="ARBA00022816"/>
    </source>
</evidence>
<dbReference type="GO" id="GO:0015031">
    <property type="term" value="P:protein transport"/>
    <property type="evidence" value="ECO:0007669"/>
    <property type="project" value="UniProtKB-KW"/>
</dbReference>
<evidence type="ECO:0000256" key="9">
    <source>
        <dbReference type="ARBA" id="ARBA00024680"/>
    </source>
</evidence>
<dbReference type="GO" id="GO:0031369">
    <property type="term" value="F:translation initiation factor binding"/>
    <property type="evidence" value="ECO:0007669"/>
    <property type="project" value="TreeGrafter"/>
</dbReference>
<evidence type="ECO:0000256" key="8">
    <source>
        <dbReference type="ARBA" id="ARBA00023242"/>
    </source>
</evidence>
<reference evidence="14" key="2">
    <citation type="submission" date="2022-10" db="EMBL/GenBank/DDBJ databases">
        <authorList>
            <consortium name="ENA_rothamsted_submissions"/>
            <consortium name="culmorum"/>
            <person name="King R."/>
        </authorList>
    </citation>
    <scope>NUCLEOTIDE SEQUENCE</scope>
</reference>
<keyword evidence="3" id="KW-0813">Transport</keyword>
<evidence type="ECO:0000256" key="13">
    <source>
        <dbReference type="SAM" id="Coils"/>
    </source>
</evidence>
<evidence type="ECO:0000313" key="14">
    <source>
        <dbReference type="EMBL" id="CAG9801569.1"/>
    </source>
</evidence>
<evidence type="ECO:0000256" key="7">
    <source>
        <dbReference type="ARBA" id="ARBA00023132"/>
    </source>
</evidence>
<evidence type="ECO:0000256" key="5">
    <source>
        <dbReference type="ARBA" id="ARBA00022927"/>
    </source>
</evidence>
<dbReference type="Proteomes" id="UP001153620">
    <property type="component" value="Chromosome 1"/>
</dbReference>
<keyword evidence="15" id="KW-1185">Reference proteome</keyword>
<dbReference type="GO" id="GO:0016973">
    <property type="term" value="P:poly(A)+ mRNA export from nucleus"/>
    <property type="evidence" value="ECO:0007669"/>
    <property type="project" value="InterPro"/>
</dbReference>
<comment type="function">
    <text evidence="9">Required for the export of mRNAs containing poly(A) tails from the nucleus into the cytoplasm. May be involved in the terminal step of the mRNA transport through the nuclear pore complex (NPC).</text>
</comment>
<keyword evidence="7" id="KW-0906">Nuclear pore complex</keyword>
<evidence type="ECO:0000256" key="3">
    <source>
        <dbReference type="ARBA" id="ARBA00022448"/>
    </source>
</evidence>
<organism evidence="14 15">
    <name type="scientific">Chironomus riparius</name>
    <dbReference type="NCBI Taxonomy" id="315576"/>
    <lineage>
        <taxon>Eukaryota</taxon>
        <taxon>Metazoa</taxon>
        <taxon>Ecdysozoa</taxon>
        <taxon>Arthropoda</taxon>
        <taxon>Hexapoda</taxon>
        <taxon>Insecta</taxon>
        <taxon>Pterygota</taxon>
        <taxon>Neoptera</taxon>
        <taxon>Endopterygota</taxon>
        <taxon>Diptera</taxon>
        <taxon>Nematocera</taxon>
        <taxon>Chironomoidea</taxon>
        <taxon>Chironomidae</taxon>
        <taxon>Chironominae</taxon>
        <taxon>Chironomus</taxon>
    </lineage>
</organism>
<accession>A0A9N9RSC4</accession>
<feature type="coiled-coil region" evidence="13">
    <location>
        <begin position="248"/>
        <end position="275"/>
    </location>
</feature>
<dbReference type="InterPro" id="IPR012476">
    <property type="entry name" value="GLE1"/>
</dbReference>
<evidence type="ECO:0000256" key="10">
    <source>
        <dbReference type="ARBA" id="ARBA00026227"/>
    </source>
</evidence>